<reference evidence="2" key="1">
    <citation type="journal article" date="2020" name="Nat. Genet.">
        <title>Genomic diversifications of five Gossypium allopolyploid species and their impact on cotton improvement.</title>
        <authorList>
            <person name="Chen Z.J."/>
            <person name="Sreedasyam A."/>
            <person name="Ando A."/>
            <person name="Song Q."/>
            <person name="De Santiago L.M."/>
            <person name="Hulse-Kemp A.M."/>
            <person name="Ding M."/>
            <person name="Ye W."/>
            <person name="Kirkbride R.C."/>
            <person name="Jenkins J."/>
            <person name="Plott C."/>
            <person name="Lovell J."/>
            <person name="Lin Y.M."/>
            <person name="Vaughn R."/>
            <person name="Liu B."/>
            <person name="Simpson S."/>
            <person name="Scheffler B.E."/>
            <person name="Wen L."/>
            <person name="Saski C.A."/>
            <person name="Grover C.E."/>
            <person name="Hu G."/>
            <person name="Conover J.L."/>
            <person name="Carlson J.W."/>
            <person name="Shu S."/>
            <person name="Boston L.B."/>
            <person name="Williams M."/>
            <person name="Peterson D.G."/>
            <person name="McGee K."/>
            <person name="Jones D.C."/>
            <person name="Wendel J.F."/>
            <person name="Stelly D.M."/>
            <person name="Grimwood J."/>
            <person name="Schmutz J."/>
        </authorList>
    </citation>
    <scope>NUCLEOTIDE SEQUENCE [LARGE SCALE GENOMIC DNA]</scope>
    <source>
        <strain evidence="2">cv. 3-79</strain>
    </source>
</reference>
<sequence length="68" mass="7404">MSDKGKNNVTVKMFQISSFASFLASANIKFTWLSSGNNGGCLTLNNRQSDDSRGSNVTLSCCLRYFIG</sequence>
<organism evidence="1 2">
    <name type="scientific">Gossypium barbadense</name>
    <name type="common">Sea Island cotton</name>
    <name type="synonym">Hibiscus barbadensis</name>
    <dbReference type="NCBI Taxonomy" id="3634"/>
    <lineage>
        <taxon>Eukaryota</taxon>
        <taxon>Viridiplantae</taxon>
        <taxon>Streptophyta</taxon>
        <taxon>Embryophyta</taxon>
        <taxon>Tracheophyta</taxon>
        <taxon>Spermatophyta</taxon>
        <taxon>Magnoliopsida</taxon>
        <taxon>eudicotyledons</taxon>
        <taxon>Gunneridae</taxon>
        <taxon>Pentapetalae</taxon>
        <taxon>rosids</taxon>
        <taxon>malvids</taxon>
        <taxon>Malvales</taxon>
        <taxon>Malvaceae</taxon>
        <taxon>Malvoideae</taxon>
        <taxon>Gossypium</taxon>
    </lineage>
</organism>
<keyword evidence="2" id="KW-1185">Reference proteome</keyword>
<evidence type="ECO:0000313" key="2">
    <source>
        <dbReference type="Proteomes" id="UP000327439"/>
    </source>
</evidence>
<dbReference type="Proteomes" id="UP000327439">
    <property type="component" value="Chromosome D11"/>
</dbReference>
<dbReference type="AlphaFoldDB" id="A0A5J5PJ96"/>
<dbReference type="EMBL" id="CM018225">
    <property type="protein sequence ID" value="KAB2006888.1"/>
    <property type="molecule type" value="Genomic_DNA"/>
</dbReference>
<name>A0A5J5PJ96_GOSBA</name>
<accession>A0A5J5PJ96</accession>
<gene>
    <name evidence="1" type="ORF">ES319_D11G379100v1</name>
</gene>
<evidence type="ECO:0000313" key="1">
    <source>
        <dbReference type="EMBL" id="KAB2006888.1"/>
    </source>
</evidence>
<protein>
    <submittedName>
        <fullName evidence="1">Uncharacterized protein</fullName>
    </submittedName>
</protein>
<proteinExistence type="predicted"/>